<dbReference type="EMBL" id="JAXCGZ010017313">
    <property type="protein sequence ID" value="KAK7068306.1"/>
    <property type="molecule type" value="Genomic_DNA"/>
</dbReference>
<evidence type="ECO:0000313" key="2">
    <source>
        <dbReference type="EMBL" id="KAK7068306.1"/>
    </source>
</evidence>
<proteinExistence type="predicted"/>
<evidence type="ECO:0000256" key="1">
    <source>
        <dbReference type="SAM" id="Phobius"/>
    </source>
</evidence>
<dbReference type="Proteomes" id="UP001381693">
    <property type="component" value="Unassembled WGS sequence"/>
</dbReference>
<feature type="non-terminal residue" evidence="2">
    <location>
        <position position="98"/>
    </location>
</feature>
<organism evidence="2 3">
    <name type="scientific">Halocaridina rubra</name>
    <name type="common">Hawaiian red shrimp</name>
    <dbReference type="NCBI Taxonomy" id="373956"/>
    <lineage>
        <taxon>Eukaryota</taxon>
        <taxon>Metazoa</taxon>
        <taxon>Ecdysozoa</taxon>
        <taxon>Arthropoda</taxon>
        <taxon>Crustacea</taxon>
        <taxon>Multicrustacea</taxon>
        <taxon>Malacostraca</taxon>
        <taxon>Eumalacostraca</taxon>
        <taxon>Eucarida</taxon>
        <taxon>Decapoda</taxon>
        <taxon>Pleocyemata</taxon>
        <taxon>Caridea</taxon>
        <taxon>Atyoidea</taxon>
        <taxon>Atyidae</taxon>
        <taxon>Halocaridina</taxon>
    </lineage>
</organism>
<sequence>ILLGQDFILERLQSHETTSRRCAINNFSQNETIVESNISLYRDFIPLRLGAPEYETSVYEPNAETKTKAYAIQLYMLVTAINAITSIITSQVIGYWMD</sequence>
<reference evidence="2 3" key="1">
    <citation type="submission" date="2023-11" db="EMBL/GenBank/DDBJ databases">
        <title>Halocaridina rubra genome assembly.</title>
        <authorList>
            <person name="Smith C."/>
        </authorList>
    </citation>
    <scope>NUCLEOTIDE SEQUENCE [LARGE SCALE GENOMIC DNA]</scope>
    <source>
        <strain evidence="2">EP-1</strain>
        <tissue evidence="2">Whole</tissue>
    </source>
</reference>
<protein>
    <submittedName>
        <fullName evidence="2">Uncharacterized protein</fullName>
    </submittedName>
</protein>
<keyword evidence="1" id="KW-1133">Transmembrane helix</keyword>
<feature type="non-terminal residue" evidence="2">
    <location>
        <position position="1"/>
    </location>
</feature>
<dbReference type="AlphaFoldDB" id="A0AAN8WQB8"/>
<name>A0AAN8WQB8_HALRR</name>
<comment type="caution">
    <text evidence="2">The sequence shown here is derived from an EMBL/GenBank/DDBJ whole genome shotgun (WGS) entry which is preliminary data.</text>
</comment>
<keyword evidence="1" id="KW-0472">Membrane</keyword>
<gene>
    <name evidence="2" type="ORF">SK128_013568</name>
</gene>
<evidence type="ECO:0000313" key="3">
    <source>
        <dbReference type="Proteomes" id="UP001381693"/>
    </source>
</evidence>
<keyword evidence="1" id="KW-0812">Transmembrane</keyword>
<accession>A0AAN8WQB8</accession>
<keyword evidence="3" id="KW-1185">Reference proteome</keyword>
<feature type="transmembrane region" description="Helical" evidence="1">
    <location>
        <begin position="74"/>
        <end position="97"/>
    </location>
</feature>